<accession>A0A8H5AE79</accession>
<feature type="compositionally biased region" description="Basic and acidic residues" evidence="1">
    <location>
        <begin position="188"/>
        <end position="197"/>
    </location>
</feature>
<evidence type="ECO:0000313" key="3">
    <source>
        <dbReference type="Proteomes" id="UP000558688"/>
    </source>
</evidence>
<protein>
    <submittedName>
        <fullName evidence="2">Uncharacterized protein</fullName>
    </submittedName>
</protein>
<comment type="caution">
    <text evidence="2">The sequence shown here is derived from an EMBL/GenBank/DDBJ whole genome shotgun (WGS) entry which is preliminary data.</text>
</comment>
<sequence>MTDSLVKRQKQDTPQREYKTDGCYALSCQIIYHALPDGIFDVTGADAFLAATEIPETAKTTQWRQEHQDEDLPHVLARDLLEDHSGRAFPSIDQGRIRGRKEALDAAAVNSMRAKPVALCVQEEMPRRTLQKGEPLLNSNVAILQDLPGFRARDFWLTHKIQFASGNAEKPNTNSKADPTPQLDTQAIHRDGLKDPPKSTPITELDAPAESRALVIVDEDQGADEPIPDIFETLDEMLRQRGNFDEAVDVATLMWKMIRNTYDQGINPSSMHHEPGPTQSERAQTGPTLILTHSNVVSGLEPEIVLYPPIEGRILSRACVRQFQTSTDLPPASQSTILNTFHRARDVQCMPGFANEQAIMATYNRKKLGIRKETK</sequence>
<organism evidence="2 3">
    <name type="scientific">Fusarium oxysporum</name>
    <name type="common">Fusarium vascular wilt</name>
    <dbReference type="NCBI Taxonomy" id="5507"/>
    <lineage>
        <taxon>Eukaryota</taxon>
        <taxon>Fungi</taxon>
        <taxon>Dikarya</taxon>
        <taxon>Ascomycota</taxon>
        <taxon>Pezizomycotina</taxon>
        <taxon>Sordariomycetes</taxon>
        <taxon>Hypocreomycetidae</taxon>
        <taxon>Hypocreales</taxon>
        <taxon>Nectriaceae</taxon>
        <taxon>Fusarium</taxon>
        <taxon>Fusarium oxysporum species complex</taxon>
    </lineage>
</organism>
<dbReference type="Proteomes" id="UP000558688">
    <property type="component" value="Unassembled WGS sequence"/>
</dbReference>
<gene>
    <name evidence="2" type="ORF">FOXYS1_7675</name>
</gene>
<evidence type="ECO:0000256" key="1">
    <source>
        <dbReference type="SAM" id="MobiDB-lite"/>
    </source>
</evidence>
<feature type="region of interest" description="Disordered" evidence="1">
    <location>
        <begin position="188"/>
        <end position="207"/>
    </location>
</feature>
<proteinExistence type="predicted"/>
<dbReference type="EMBL" id="JAAFOW010001242">
    <property type="protein sequence ID" value="KAF5261630.1"/>
    <property type="molecule type" value="Genomic_DNA"/>
</dbReference>
<reference evidence="2" key="1">
    <citation type="submission" date="2020-02" db="EMBL/GenBank/DDBJ databases">
        <title>Identification and distribution of gene clusters putatively required for synthesis of sphingolipid metabolism inhibitors in phylogenetically diverse species of the filamentous fungus Fusarium.</title>
        <authorList>
            <person name="Kim H.-S."/>
            <person name="Busman M."/>
            <person name="Brown D.W."/>
            <person name="Divon H."/>
            <person name="Uhlig S."/>
            <person name="Proctor R.H."/>
        </authorList>
    </citation>
    <scope>NUCLEOTIDE SEQUENCE [LARGE SCALE GENOMIC DNA]</scope>
    <source>
        <strain evidence="2">NRRL 39464</strain>
    </source>
</reference>
<evidence type="ECO:0000313" key="2">
    <source>
        <dbReference type="EMBL" id="KAF5261630.1"/>
    </source>
</evidence>
<dbReference type="AlphaFoldDB" id="A0A8H5AE79"/>
<name>A0A8H5AE79_FUSOX</name>